<dbReference type="InterPro" id="IPR012910">
    <property type="entry name" value="Plug_dom"/>
</dbReference>
<dbReference type="GO" id="GO:0015344">
    <property type="term" value="F:siderophore uptake transmembrane transporter activity"/>
    <property type="evidence" value="ECO:0007669"/>
    <property type="project" value="TreeGrafter"/>
</dbReference>
<dbReference type="InterPro" id="IPR039426">
    <property type="entry name" value="TonB-dep_rcpt-like"/>
</dbReference>
<dbReference type="PANTHER" id="PTHR32552">
    <property type="entry name" value="FERRICHROME IRON RECEPTOR-RELATED"/>
    <property type="match status" value="1"/>
</dbReference>
<evidence type="ECO:0000256" key="15">
    <source>
        <dbReference type="RuleBase" id="RU003357"/>
    </source>
</evidence>
<dbReference type="InterPro" id="IPR000531">
    <property type="entry name" value="Beta-barrel_TonB"/>
</dbReference>
<dbReference type="InterPro" id="IPR010105">
    <property type="entry name" value="TonB_sidphr_rcpt"/>
</dbReference>
<evidence type="ECO:0000313" key="20">
    <source>
        <dbReference type="Proteomes" id="UP000546173"/>
    </source>
</evidence>
<dbReference type="NCBIfam" id="TIGR01783">
    <property type="entry name" value="TonB-siderophor"/>
    <property type="match status" value="1"/>
</dbReference>
<dbReference type="InterPro" id="IPR037066">
    <property type="entry name" value="Plug_dom_sf"/>
</dbReference>
<accession>A0A7X1G6H1</accession>
<evidence type="ECO:0000256" key="14">
    <source>
        <dbReference type="PROSITE-ProRule" id="PRU01360"/>
    </source>
</evidence>
<dbReference type="AlphaFoldDB" id="A0A7X1G6H1"/>
<evidence type="ECO:0000256" key="4">
    <source>
        <dbReference type="ARBA" id="ARBA00022452"/>
    </source>
</evidence>
<evidence type="ECO:0000256" key="7">
    <source>
        <dbReference type="ARBA" id="ARBA00022729"/>
    </source>
</evidence>
<evidence type="ECO:0000259" key="18">
    <source>
        <dbReference type="Pfam" id="PF07715"/>
    </source>
</evidence>
<feature type="region of interest" description="Disordered" evidence="16">
    <location>
        <begin position="55"/>
        <end position="81"/>
    </location>
</feature>
<dbReference type="GO" id="GO:0009279">
    <property type="term" value="C:cell outer membrane"/>
    <property type="evidence" value="ECO:0007669"/>
    <property type="project" value="UniProtKB-SubCell"/>
</dbReference>
<dbReference type="SUPFAM" id="SSF56935">
    <property type="entry name" value="Porins"/>
    <property type="match status" value="1"/>
</dbReference>
<keyword evidence="12 19" id="KW-0675">Receptor</keyword>
<organism evidence="19 20">
    <name type="scientific">Pseudomonas baltica</name>
    <dbReference type="NCBI Taxonomy" id="2762576"/>
    <lineage>
        <taxon>Bacteria</taxon>
        <taxon>Pseudomonadati</taxon>
        <taxon>Pseudomonadota</taxon>
        <taxon>Gammaproteobacteria</taxon>
        <taxon>Pseudomonadales</taxon>
        <taxon>Pseudomonadaceae</taxon>
        <taxon>Pseudomonas</taxon>
    </lineage>
</organism>
<dbReference type="PROSITE" id="PS52016">
    <property type="entry name" value="TONB_DEPENDENT_REC_3"/>
    <property type="match status" value="1"/>
</dbReference>
<evidence type="ECO:0000256" key="12">
    <source>
        <dbReference type="ARBA" id="ARBA00023170"/>
    </source>
</evidence>
<evidence type="ECO:0000256" key="11">
    <source>
        <dbReference type="ARBA" id="ARBA00023136"/>
    </source>
</evidence>
<name>A0A7X1G6H1_9PSED</name>
<keyword evidence="3 14" id="KW-0813">Transport</keyword>
<proteinExistence type="inferred from homology"/>
<keyword evidence="13 14" id="KW-0998">Cell outer membrane</keyword>
<keyword evidence="6 14" id="KW-0812">Transmembrane</keyword>
<keyword evidence="11 14" id="KW-0472">Membrane</keyword>
<dbReference type="GO" id="GO:0038023">
    <property type="term" value="F:signaling receptor activity"/>
    <property type="evidence" value="ECO:0007669"/>
    <property type="project" value="InterPro"/>
</dbReference>
<dbReference type="Pfam" id="PF00593">
    <property type="entry name" value="TonB_dep_Rec_b-barrel"/>
    <property type="match status" value="1"/>
</dbReference>
<gene>
    <name evidence="19" type="ORF">H7993_09400</name>
</gene>
<reference evidence="19 20" key="1">
    <citation type="submission" date="2020-08" db="EMBL/GenBank/DDBJ databases">
        <title>Pseudomonas sp. nov.</title>
        <authorList>
            <person name="Gieschler S."/>
            <person name="Fiedler G."/>
            <person name="Brinks E."/>
            <person name="Boehnlein C."/>
            <person name="Franz C.M.A.P."/>
            <person name="Kabisch J."/>
        </authorList>
    </citation>
    <scope>NUCLEOTIDE SEQUENCE [LARGE SCALE GENOMIC DNA]</scope>
    <source>
        <strain evidence="19 20">MBT-2</strain>
    </source>
</reference>
<evidence type="ECO:0000256" key="8">
    <source>
        <dbReference type="ARBA" id="ARBA00023004"/>
    </source>
</evidence>
<dbReference type="GO" id="GO:0015891">
    <property type="term" value="P:siderophore transport"/>
    <property type="evidence" value="ECO:0007669"/>
    <property type="project" value="InterPro"/>
</dbReference>
<feature type="domain" description="TonB-dependent receptor plug" evidence="18">
    <location>
        <begin position="78"/>
        <end position="183"/>
    </location>
</feature>
<dbReference type="Proteomes" id="UP000546173">
    <property type="component" value="Unassembled WGS sequence"/>
</dbReference>
<comment type="caution">
    <text evidence="19">The sequence shown here is derived from an EMBL/GenBank/DDBJ whole genome shotgun (WGS) entry which is preliminary data.</text>
</comment>
<keyword evidence="7" id="KW-0732">Signal</keyword>
<evidence type="ECO:0000259" key="17">
    <source>
        <dbReference type="Pfam" id="PF00593"/>
    </source>
</evidence>
<evidence type="ECO:0000256" key="6">
    <source>
        <dbReference type="ARBA" id="ARBA00022692"/>
    </source>
</evidence>
<dbReference type="EMBL" id="JACMYH010000001">
    <property type="protein sequence ID" value="MBC2678604.1"/>
    <property type="molecule type" value="Genomic_DNA"/>
</dbReference>
<keyword evidence="4 14" id="KW-1134">Transmembrane beta strand</keyword>
<evidence type="ECO:0000256" key="1">
    <source>
        <dbReference type="ARBA" id="ARBA00004571"/>
    </source>
</evidence>
<dbReference type="PANTHER" id="PTHR32552:SF68">
    <property type="entry name" value="FERRICHROME OUTER MEMBRANE TRANSPORTER_PHAGE RECEPTOR"/>
    <property type="match status" value="1"/>
</dbReference>
<evidence type="ECO:0000256" key="2">
    <source>
        <dbReference type="ARBA" id="ARBA00009810"/>
    </source>
</evidence>
<keyword evidence="5" id="KW-0410">Iron transport</keyword>
<evidence type="ECO:0000313" key="19">
    <source>
        <dbReference type="EMBL" id="MBC2678604.1"/>
    </source>
</evidence>
<dbReference type="Pfam" id="PF07715">
    <property type="entry name" value="Plug"/>
    <property type="match status" value="1"/>
</dbReference>
<dbReference type="InterPro" id="IPR036942">
    <property type="entry name" value="Beta-barrel_TonB_sf"/>
</dbReference>
<evidence type="ECO:0000256" key="16">
    <source>
        <dbReference type="SAM" id="MobiDB-lite"/>
    </source>
</evidence>
<evidence type="ECO:0000256" key="9">
    <source>
        <dbReference type="ARBA" id="ARBA00023065"/>
    </source>
</evidence>
<evidence type="ECO:0000256" key="3">
    <source>
        <dbReference type="ARBA" id="ARBA00022448"/>
    </source>
</evidence>
<protein>
    <submittedName>
        <fullName evidence="19">TonB-dependent siderophore receptor</fullName>
    </submittedName>
</protein>
<evidence type="ECO:0000256" key="13">
    <source>
        <dbReference type="ARBA" id="ARBA00023237"/>
    </source>
</evidence>
<keyword evidence="8" id="KW-0408">Iron</keyword>
<keyword evidence="10 15" id="KW-0798">TonB box</keyword>
<dbReference type="FunFam" id="2.170.130.10:FF:000001">
    <property type="entry name" value="Catecholate siderophore TonB-dependent receptor"/>
    <property type="match status" value="1"/>
</dbReference>
<keyword evidence="20" id="KW-1185">Reference proteome</keyword>
<comment type="subcellular location">
    <subcellularLocation>
        <location evidence="1 14">Cell outer membrane</location>
        <topology evidence="1 14">Multi-pass membrane protein</topology>
    </subcellularLocation>
</comment>
<evidence type="ECO:0000256" key="5">
    <source>
        <dbReference type="ARBA" id="ARBA00022496"/>
    </source>
</evidence>
<feature type="domain" description="TonB-dependent receptor-like beta-barrel" evidence="17">
    <location>
        <begin position="259"/>
        <end position="708"/>
    </location>
</feature>
<evidence type="ECO:0000256" key="10">
    <source>
        <dbReference type="ARBA" id="ARBA00023077"/>
    </source>
</evidence>
<comment type="similarity">
    <text evidence="2 14 15">Belongs to the TonB-dependent receptor family.</text>
</comment>
<keyword evidence="9" id="KW-0406">Ion transport</keyword>
<dbReference type="Gene3D" id="2.170.130.10">
    <property type="entry name" value="TonB-dependent receptor, plug domain"/>
    <property type="match status" value="1"/>
</dbReference>
<dbReference type="Gene3D" id="2.40.170.20">
    <property type="entry name" value="TonB-dependent receptor, beta-barrel domain"/>
    <property type="match status" value="1"/>
</dbReference>
<sequence>MACNNKMNLGMNSLALVVATVGWQAMVSAEEAPARPVSKGPELQLQDLVITEQAPESQQTVGYQVRNSTAGTKTSTPLSETPRSVSVVTRQRIQDQGSQTLTDILGYVPGIFAPPFAVGDGLAGDLFSIRGYNATDYGYGLLKDGLRLQGNRYDTTTEPYGLERTEIFRGPSSILYGENAPGGLVNLVSKKPTETAQGEAKFTYGSNNRRQLGIDVSGPLTDDNRILGRMVMLGRNADTQVDSVPDDRLYIAPSMTFNFNQDTALTLLSSYQRDRTKLLLGYPAAGTLLNNVNGKIGKDQFNGNPGWDDFERETWTLGYEFSHQINDVWQFRQNSRYMESRLNRHETWPNNLNQAGFGSTLSSTAYDRDNKSITYSVDNQFEGHFTSGALDNTVLLGASYDRTSFNQDWNAGLGGTYNVFRPVFSPVQPSASQYVQNSQLDQHMYGAYGQLQSKYDNWIFLLGGRQDWVQSQYRNRASAARPGSAAVAATDLDGWDHRFSWQTGVMYQFENGISPYVSYSTAFTPVQQSSQPNGDLLDPILSEQYEVGLKFEPAGWNTTFSAAVFDLTKSRDVVAGSNGFSQQVGKSESKGVELEVNSEVTRNLSLVASYTYTDARVTKDAPGSLFEDRQLTGIPRNQASTWMTYRFLEGALSGLRLGGGVRYFDSTFAYTAPTLYGKLKAGDVTLVDALIGYDIDKHWSVDVNAKNVFDKEYVSGCNNAGRCYWGDERTVLGTVAYRW</sequence>
<dbReference type="CDD" id="cd01347">
    <property type="entry name" value="ligand_gated_channel"/>
    <property type="match status" value="1"/>
</dbReference>